<reference evidence="3" key="2">
    <citation type="submission" date="2018-09" db="EMBL/GenBank/DDBJ databases">
        <authorList>
            <person name="Harrison J."/>
            <person name="Moore K.A."/>
            <person name="Paszkiewicz K."/>
            <person name="Jones T."/>
            <person name="Grant M."/>
            <person name="Ambacheew D."/>
            <person name="Muzemil S."/>
            <person name="Studholme D."/>
        </authorList>
    </citation>
    <scope>NUCLEOTIDE SEQUENCE</scope>
</reference>
<evidence type="ECO:0000313" key="3">
    <source>
        <dbReference type="EMBL" id="RRT71737.1"/>
    </source>
</evidence>
<dbReference type="GO" id="GO:0016071">
    <property type="term" value="P:mRNA metabolic process"/>
    <property type="evidence" value="ECO:0007669"/>
    <property type="project" value="UniProtKB-ARBA"/>
</dbReference>
<evidence type="ECO:0000313" key="4">
    <source>
        <dbReference type="Proteomes" id="UP000287651"/>
    </source>
</evidence>
<dbReference type="InterPro" id="IPR028322">
    <property type="entry name" value="PNRC-like_rgn"/>
</dbReference>
<dbReference type="OrthoDB" id="1921042at2759"/>
<dbReference type="EMBL" id="AMZH03003624">
    <property type="protein sequence ID" value="RRT71737.1"/>
    <property type="molecule type" value="Genomic_DNA"/>
</dbReference>
<reference evidence="3 4" key="1">
    <citation type="journal article" date="2014" name="Agronomy (Basel)">
        <title>A Draft Genome Sequence for Ensete ventricosum, the Drought-Tolerant Tree Against Hunger.</title>
        <authorList>
            <person name="Harrison J."/>
            <person name="Moore K.A."/>
            <person name="Paszkiewicz K."/>
            <person name="Jones T."/>
            <person name="Grant M."/>
            <person name="Ambacheew D."/>
            <person name="Muzemil S."/>
            <person name="Studholme D.J."/>
        </authorList>
    </citation>
    <scope>NUCLEOTIDE SEQUENCE [LARGE SCALE GENOMIC DNA]</scope>
</reference>
<sequence>METLVAVGHHRNQYCSGSKPRITDHFGSSPPRGFKGINCRTFESGVAILPSPPTKDFSFNGYSEPKSPVFYSEPPKRGGRTKPIPINPAPTPKEATFADDLSCSELWAGPAYSNSPPPSSLPIPKFSLRQKRSMSLEIPVPKSEVTFQPISRSAPSSPSRETTTSINDFLLNNATATSTATATETLRRILHLDIVDN</sequence>
<evidence type="ECO:0000313" key="5">
    <source>
        <dbReference type="Proteomes" id="UP001222027"/>
    </source>
</evidence>
<keyword evidence="5" id="KW-1185">Reference proteome</keyword>
<comment type="caution">
    <text evidence="3">The sequence shown here is derived from an EMBL/GenBank/DDBJ whole genome shotgun (WGS) entry which is preliminary data.</text>
</comment>
<dbReference type="AlphaFoldDB" id="A0A427A659"/>
<feature type="region of interest" description="Disordered" evidence="1">
    <location>
        <begin position="65"/>
        <end position="96"/>
    </location>
</feature>
<proteinExistence type="predicted"/>
<name>A0A427A659_ENSVE</name>
<gene>
    <name evidence="3" type="ORF">B296_00008907</name>
    <name evidence="2" type="ORF">OPV22_013495</name>
</gene>
<dbReference type="EMBL" id="JAQQAF010000004">
    <property type="protein sequence ID" value="KAJ8491774.1"/>
    <property type="molecule type" value="Genomic_DNA"/>
</dbReference>
<dbReference type="Proteomes" id="UP001222027">
    <property type="component" value="Unassembled WGS sequence"/>
</dbReference>
<organism evidence="3 4">
    <name type="scientific">Ensete ventricosum</name>
    <name type="common">Abyssinian banana</name>
    <name type="synonym">Musa ensete</name>
    <dbReference type="NCBI Taxonomy" id="4639"/>
    <lineage>
        <taxon>Eukaryota</taxon>
        <taxon>Viridiplantae</taxon>
        <taxon>Streptophyta</taxon>
        <taxon>Embryophyta</taxon>
        <taxon>Tracheophyta</taxon>
        <taxon>Spermatophyta</taxon>
        <taxon>Magnoliopsida</taxon>
        <taxon>Liliopsida</taxon>
        <taxon>Zingiberales</taxon>
        <taxon>Musaceae</taxon>
        <taxon>Ensete</taxon>
    </lineage>
</organism>
<dbReference type="Pfam" id="PF15365">
    <property type="entry name" value="PNRC"/>
    <property type="match status" value="1"/>
</dbReference>
<evidence type="ECO:0000256" key="1">
    <source>
        <dbReference type="SAM" id="MobiDB-lite"/>
    </source>
</evidence>
<dbReference type="Proteomes" id="UP000287651">
    <property type="component" value="Unassembled WGS sequence"/>
</dbReference>
<evidence type="ECO:0000313" key="2">
    <source>
        <dbReference type="EMBL" id="KAJ8491774.1"/>
    </source>
</evidence>
<dbReference type="PANTHER" id="PTHR35306">
    <property type="entry name" value="BNAA03G57290D PROTEIN"/>
    <property type="match status" value="1"/>
</dbReference>
<reference evidence="2 5" key="3">
    <citation type="submission" date="2022-12" db="EMBL/GenBank/DDBJ databases">
        <title>Chromosome-scale assembly of the Ensete ventricosum genome.</title>
        <authorList>
            <person name="Dussert Y."/>
            <person name="Stocks J."/>
            <person name="Wendawek A."/>
            <person name="Woldeyes F."/>
            <person name="Nichols R.A."/>
            <person name="Borrell J.S."/>
        </authorList>
    </citation>
    <scope>NUCLEOTIDE SEQUENCE [LARGE SCALE GENOMIC DNA]</scope>
    <source>
        <strain evidence="5">cv. Maze</strain>
        <strain evidence="2">MazeRef_0001</strain>
        <tissue evidence="2">Seeds</tissue>
    </source>
</reference>
<accession>A0A427A659</accession>
<dbReference type="PANTHER" id="PTHR35306:SF1">
    <property type="entry name" value="VQ DOMAIN-CONTAINING PROTEIN"/>
    <property type="match status" value="1"/>
</dbReference>
<protein>
    <submittedName>
        <fullName evidence="3">Uncharacterized protein</fullName>
    </submittedName>
</protein>